<dbReference type="OrthoDB" id="630817at2759"/>
<evidence type="ECO:0000256" key="1">
    <source>
        <dbReference type="SAM" id="MobiDB-lite"/>
    </source>
</evidence>
<feature type="region of interest" description="Disordered" evidence="1">
    <location>
        <begin position="809"/>
        <end position="835"/>
    </location>
</feature>
<name>A0A835D3Z8_TETSI</name>
<keyword evidence="3" id="KW-1185">Reference proteome</keyword>
<accession>A0A835D3Z8</accession>
<sequence>MGTKVQHKSYLPEYYSMRDLNEDANSSSWPTYYEDRNLNRGLYYNRFLPRPPTDAYLGHDREVLKQTMLKHESIFRKQVLELHRLYKIQRDLMDEIKKKELHEYQIPVETSHSSPFAPQMPSEDARKMWHVNSLPLVTSTCTQLSFSDADNMKAPLNFIKGHSMQAGPVPVQNGVSSKDCELETKSKKFRRRFFDLQLPADEYVDSEEGECFEEEKVFGVSMEASYPPKKNCEVASGSDVKLSLGSGGNAGCQGDASRSDICLRSTNGLADLNEPIQVDEPTASVDFLGPMTCNGEIPGRDLSVKSISRFLGLPTEFFQKTQKGSDNGTCSSNVLHLENEGNRREWLSYNFEAGQSRSNLNYLPRGSCSEKLPKPSEPLQVALKKAHELPTFLPSDQSKIEPWRERAFCGLEISERSHDISNYNYLGPGVASCVPSLYPLGPKFDLTNSGSPSLSSWRKPMICLSQNPTAVQALPCLNTSASLSKSSKSSIQSPEMIGDNWPHNSISRLNPIFGSEVSCRNGFYHGSQSESKDLQVRFPSIGFDDLNCSNHSSSASEHLVNHGPTKYFRGSEFMDVKSAKDMNLNVVLQNEFREEVVPQHDLVIADGERRHEDPPRGLPWLRAKPPCNGEPAKGRGSSNPLESGFLQTSFQSFSNKIEIDKGPSQNFVQNSTPASCFRDDEPKRIVVGCLSNRKILGFPIFDKPHISKDQSSSLSSPSTSHHHPSEVEDFENSEKVGVPTLPDAGIQLPTEDLVVEKGLDKNLSEFRYNINLNLCINEEEAPSTPSVPRAIMKIATDIDLEAPVVPETEGFPSGGESLGNKHETPFLSSQHEDGEPQNKLVRIAAEAIVAISSSGGHNCLEDASCHPAEAFQKDSLCWFAEVVSSYNCDLESEVGVVSRGKVGGDHEESSSSGIDYFESMTLMLTETKVEEYCSKPQLVENPNEEETGATLFPSRLRKGQARRGRQRRDFQRDILPGLVSLSRHEVTEDLQRIGGMMKATGHPWQVSLTRRNAARNGWARGRRWLQGPAPTVAASIECPSPLEQPKNSELGLEERSLTGWGKTTRRPRRQRCPAGNTLLLPLTKYRERP</sequence>
<evidence type="ECO:0000313" key="2">
    <source>
        <dbReference type="EMBL" id="KAF8389763.1"/>
    </source>
</evidence>
<evidence type="ECO:0000313" key="3">
    <source>
        <dbReference type="Proteomes" id="UP000655225"/>
    </source>
</evidence>
<dbReference type="InterPro" id="IPR008581">
    <property type="entry name" value="DUF863_pln"/>
</dbReference>
<comment type="caution">
    <text evidence="2">The sequence shown here is derived from an EMBL/GenBank/DDBJ whole genome shotgun (WGS) entry which is preliminary data.</text>
</comment>
<proteinExistence type="predicted"/>
<feature type="region of interest" description="Disordered" evidence="1">
    <location>
        <begin position="609"/>
        <end position="640"/>
    </location>
</feature>
<dbReference type="PANTHER" id="PTHR33167">
    <property type="entry name" value="TRANSCRIPTION FACTOR, PUTATIVE (DUF863)-RELATED"/>
    <property type="match status" value="1"/>
</dbReference>
<dbReference type="AlphaFoldDB" id="A0A835D3Z8"/>
<organism evidence="2 3">
    <name type="scientific">Tetracentron sinense</name>
    <name type="common">Spur-leaf</name>
    <dbReference type="NCBI Taxonomy" id="13715"/>
    <lineage>
        <taxon>Eukaryota</taxon>
        <taxon>Viridiplantae</taxon>
        <taxon>Streptophyta</taxon>
        <taxon>Embryophyta</taxon>
        <taxon>Tracheophyta</taxon>
        <taxon>Spermatophyta</taxon>
        <taxon>Magnoliopsida</taxon>
        <taxon>Trochodendrales</taxon>
        <taxon>Trochodendraceae</taxon>
        <taxon>Tetracentron</taxon>
    </lineage>
</organism>
<feature type="region of interest" description="Disordered" evidence="1">
    <location>
        <begin position="1041"/>
        <end position="1089"/>
    </location>
</feature>
<gene>
    <name evidence="2" type="ORF">HHK36_024282</name>
</gene>
<protein>
    <submittedName>
        <fullName evidence="2">Uncharacterized protein</fullName>
    </submittedName>
</protein>
<dbReference type="EMBL" id="JABCRI010000018">
    <property type="protein sequence ID" value="KAF8389763.1"/>
    <property type="molecule type" value="Genomic_DNA"/>
</dbReference>
<dbReference type="PANTHER" id="PTHR33167:SF4">
    <property type="entry name" value="TRANSCRIPTION FACTOR, PUTATIVE (DUF863)-RELATED"/>
    <property type="match status" value="1"/>
</dbReference>
<feature type="compositionally biased region" description="Basic and acidic residues" evidence="1">
    <location>
        <begin position="819"/>
        <end position="835"/>
    </location>
</feature>
<reference evidence="2 3" key="1">
    <citation type="submission" date="2020-04" db="EMBL/GenBank/DDBJ databases">
        <title>Plant Genome Project.</title>
        <authorList>
            <person name="Zhang R.-G."/>
        </authorList>
    </citation>
    <scope>NUCLEOTIDE SEQUENCE [LARGE SCALE GENOMIC DNA]</scope>
    <source>
        <strain evidence="2">YNK0</strain>
        <tissue evidence="2">Leaf</tissue>
    </source>
</reference>
<feature type="region of interest" description="Disordered" evidence="1">
    <location>
        <begin position="707"/>
        <end position="733"/>
    </location>
</feature>
<dbReference type="Proteomes" id="UP000655225">
    <property type="component" value="Unassembled WGS sequence"/>
</dbReference>
<dbReference type="Pfam" id="PF05904">
    <property type="entry name" value="DUF863"/>
    <property type="match status" value="1"/>
</dbReference>
<dbReference type="OMA" id="TRNGCGR"/>